<sequence>MVQSVLFVCLGNICRSPTAHGVMLALAERAGLPLRIDSAGTGAWHIGNPPDRRMQAAARAQGYDLSGLRARQFCEQDFADFDLILGMDRSNIANMERLRPAGNDTPLRLFLPYGGGAIEEVPDPYYEGGFDGVVTMIEEAAKGLLDQLQ</sequence>
<evidence type="ECO:0000256" key="2">
    <source>
        <dbReference type="ARBA" id="ARBA00013064"/>
    </source>
</evidence>
<dbReference type="PANTHER" id="PTHR11717:SF7">
    <property type="entry name" value="LOW MOLECULAR WEIGHT PHOSPHOTYROSINE PROTEIN PHOSPHATASE"/>
    <property type="match status" value="1"/>
</dbReference>
<dbReference type="CDD" id="cd16343">
    <property type="entry name" value="LMWPTP"/>
    <property type="match status" value="1"/>
</dbReference>
<evidence type="ECO:0000313" key="8">
    <source>
        <dbReference type="Proteomes" id="UP001315686"/>
    </source>
</evidence>
<evidence type="ECO:0000259" key="6">
    <source>
        <dbReference type="SMART" id="SM00226"/>
    </source>
</evidence>
<feature type="active site" evidence="5">
    <location>
        <position position="15"/>
    </location>
</feature>
<dbReference type="Gene3D" id="3.40.50.2300">
    <property type="match status" value="1"/>
</dbReference>
<dbReference type="EC" id="3.1.3.48" evidence="2"/>
<dbReference type="EMBL" id="JADQAZ010000003">
    <property type="protein sequence ID" value="MBT0958754.1"/>
    <property type="molecule type" value="Genomic_DNA"/>
</dbReference>
<name>A0AAP2G9U4_9RHOB</name>
<keyword evidence="4" id="KW-0904">Protein phosphatase</keyword>
<dbReference type="PRINTS" id="PR00719">
    <property type="entry name" value="LMWPTPASE"/>
</dbReference>
<keyword evidence="3" id="KW-0378">Hydrolase</keyword>
<comment type="similarity">
    <text evidence="1">Belongs to the low molecular weight phosphotyrosine protein phosphatase family.</text>
</comment>
<dbReference type="RefSeq" id="WP_327794975.1">
    <property type="nucleotide sequence ID" value="NZ_JADQAZ010000003.1"/>
</dbReference>
<dbReference type="AlphaFoldDB" id="A0AAP2G9U4"/>
<dbReference type="InterPro" id="IPR050438">
    <property type="entry name" value="LMW_PTPase"/>
</dbReference>
<organism evidence="7 8">
    <name type="scientific">Harenicola maris</name>
    <dbReference type="NCBI Taxonomy" id="2841044"/>
    <lineage>
        <taxon>Bacteria</taxon>
        <taxon>Pseudomonadati</taxon>
        <taxon>Pseudomonadota</taxon>
        <taxon>Alphaproteobacteria</taxon>
        <taxon>Rhodobacterales</taxon>
        <taxon>Paracoccaceae</taxon>
        <taxon>Harenicola</taxon>
    </lineage>
</organism>
<dbReference type="GO" id="GO:0004725">
    <property type="term" value="F:protein tyrosine phosphatase activity"/>
    <property type="evidence" value="ECO:0007669"/>
    <property type="project" value="UniProtKB-EC"/>
</dbReference>
<evidence type="ECO:0000256" key="3">
    <source>
        <dbReference type="ARBA" id="ARBA00022801"/>
    </source>
</evidence>
<gene>
    <name evidence="7" type="ORF">IV417_15295</name>
</gene>
<protein>
    <recommendedName>
        <fullName evidence="2">protein-tyrosine-phosphatase</fullName>
        <ecNumber evidence="2">3.1.3.48</ecNumber>
    </recommendedName>
</protein>
<feature type="domain" description="Phosphotyrosine protein phosphatase I" evidence="6">
    <location>
        <begin position="3"/>
        <end position="147"/>
    </location>
</feature>
<evidence type="ECO:0000313" key="7">
    <source>
        <dbReference type="EMBL" id="MBT0958754.1"/>
    </source>
</evidence>
<keyword evidence="8" id="KW-1185">Reference proteome</keyword>
<accession>A0AAP2G9U4</accession>
<dbReference type="PANTHER" id="PTHR11717">
    <property type="entry name" value="LOW MOLECULAR WEIGHT PROTEIN TYROSINE PHOSPHATASE"/>
    <property type="match status" value="1"/>
</dbReference>
<dbReference type="InterPro" id="IPR023485">
    <property type="entry name" value="Ptyr_pPase"/>
</dbReference>
<proteinExistence type="inferred from homology"/>
<dbReference type="InterPro" id="IPR036196">
    <property type="entry name" value="Ptyr_pPase_sf"/>
</dbReference>
<evidence type="ECO:0000256" key="5">
    <source>
        <dbReference type="PIRSR" id="PIRSR617867-1"/>
    </source>
</evidence>
<dbReference type="Pfam" id="PF01451">
    <property type="entry name" value="LMWPc"/>
    <property type="match status" value="1"/>
</dbReference>
<reference evidence="7 8" key="1">
    <citation type="journal article" date="2021" name="Arch. Microbiol.">
        <title>Harenicola maris gen. nov., sp. nov. isolated from the Sea of Japan shallow sediments.</title>
        <authorList>
            <person name="Romanenko L.A."/>
            <person name="Kurilenko V.V."/>
            <person name="Chernysheva N.Y."/>
            <person name="Tekutyeva L.A."/>
            <person name="Velansky P.V."/>
            <person name="Svetashev V.I."/>
            <person name="Isaeva M.P."/>
        </authorList>
    </citation>
    <scope>NUCLEOTIDE SEQUENCE [LARGE SCALE GENOMIC DNA]</scope>
    <source>
        <strain evidence="7 8">KMM 3653</strain>
    </source>
</reference>
<evidence type="ECO:0000256" key="1">
    <source>
        <dbReference type="ARBA" id="ARBA00011063"/>
    </source>
</evidence>
<dbReference type="SMART" id="SM00226">
    <property type="entry name" value="LMWPc"/>
    <property type="match status" value="1"/>
</dbReference>
<feature type="active site" description="Proton donor" evidence="5">
    <location>
        <position position="123"/>
    </location>
</feature>
<comment type="caution">
    <text evidence="7">The sequence shown here is derived from an EMBL/GenBank/DDBJ whole genome shotgun (WGS) entry which is preliminary data.</text>
</comment>
<dbReference type="InterPro" id="IPR017867">
    <property type="entry name" value="Tyr_phospatase_low_mol_wt"/>
</dbReference>
<feature type="active site" description="Nucleophile" evidence="5">
    <location>
        <position position="9"/>
    </location>
</feature>
<dbReference type="Proteomes" id="UP001315686">
    <property type="component" value="Unassembled WGS sequence"/>
</dbReference>
<evidence type="ECO:0000256" key="4">
    <source>
        <dbReference type="ARBA" id="ARBA00022912"/>
    </source>
</evidence>
<dbReference type="SUPFAM" id="SSF52788">
    <property type="entry name" value="Phosphotyrosine protein phosphatases I"/>
    <property type="match status" value="1"/>
</dbReference>